<protein>
    <submittedName>
        <fullName evidence="1">Uncharacterized protein</fullName>
    </submittedName>
</protein>
<proteinExistence type="predicted"/>
<dbReference type="EMBL" id="CM056744">
    <property type="protein sequence ID" value="KAJ8668301.1"/>
    <property type="molecule type" value="Genomic_DNA"/>
</dbReference>
<evidence type="ECO:0000313" key="1">
    <source>
        <dbReference type="EMBL" id="KAJ8668301.1"/>
    </source>
</evidence>
<reference evidence="1" key="1">
    <citation type="submission" date="2023-04" db="EMBL/GenBank/DDBJ databases">
        <title>A chromosome-level genome assembly of the parasitoid wasp Eretmocerus hayati.</title>
        <authorList>
            <person name="Zhong Y."/>
            <person name="Liu S."/>
            <person name="Liu Y."/>
        </authorList>
    </citation>
    <scope>NUCLEOTIDE SEQUENCE</scope>
    <source>
        <strain evidence="1">ZJU_SS_LIU_2023</strain>
    </source>
</reference>
<sequence length="378" mass="42268">MPKILCNKCKTAIPRASSKILCVDCGRKYHSDCIREFSNQGILVRRCDNCLAVDPAPSNHIASTVSSLAIPSNTKPHEPTQPYEQLVNSNSRTQTPSLCTAHHHSRTPPNTNTPGKRQRSTPSPTSLTQASKFQRLNSPPNIGTMTSNHSQRELDLLARREEIERSAPDWHQLFQIDYRAASIANEKRVANIEKKSDCILQALTHTDENEIKISGIPSTIQAPIIDSAVKILQLIGLTSPLNFILQHREWPMPADKNSERVVVVKFVGGVRETVLRNAYKLKDMTAQSIFGVGGNVRIYINQVYPRAVFNLLREARKASKSLNYATPLVKNMIVFMRETQDSELILIKDSTDIRQLQPRIVPPRSEAVAPSDSPQVDE</sequence>
<evidence type="ECO:0000313" key="2">
    <source>
        <dbReference type="Proteomes" id="UP001239111"/>
    </source>
</evidence>
<dbReference type="Proteomes" id="UP001239111">
    <property type="component" value="Chromosome 4"/>
</dbReference>
<comment type="caution">
    <text evidence="1">The sequence shown here is derived from an EMBL/GenBank/DDBJ whole genome shotgun (WGS) entry which is preliminary data.</text>
</comment>
<organism evidence="1 2">
    <name type="scientific">Eretmocerus hayati</name>
    <dbReference type="NCBI Taxonomy" id="131215"/>
    <lineage>
        <taxon>Eukaryota</taxon>
        <taxon>Metazoa</taxon>
        <taxon>Ecdysozoa</taxon>
        <taxon>Arthropoda</taxon>
        <taxon>Hexapoda</taxon>
        <taxon>Insecta</taxon>
        <taxon>Pterygota</taxon>
        <taxon>Neoptera</taxon>
        <taxon>Endopterygota</taxon>
        <taxon>Hymenoptera</taxon>
        <taxon>Apocrita</taxon>
        <taxon>Proctotrupomorpha</taxon>
        <taxon>Chalcidoidea</taxon>
        <taxon>Aphelinidae</taxon>
        <taxon>Aphelininae</taxon>
        <taxon>Eretmocerus</taxon>
    </lineage>
</organism>
<name>A0ACC2NB69_9HYME</name>
<accession>A0ACC2NB69</accession>
<gene>
    <name evidence="1" type="ORF">QAD02_009964</name>
</gene>
<keyword evidence="2" id="KW-1185">Reference proteome</keyword>